<protein>
    <submittedName>
        <fullName evidence="2">Uncharacterized protein</fullName>
    </submittedName>
</protein>
<sequence>MASPSSPSPLFSVLFLLANSNLFPFFFALSIGIPSALLYCLELVVIITNFPNSIPLFSFSSLFAPFRVWPILFFIFW</sequence>
<dbReference type="Proteomes" id="UP001620626">
    <property type="component" value="Unassembled WGS sequence"/>
</dbReference>
<dbReference type="AlphaFoldDB" id="A0ABD2IU79"/>
<accession>A0ABD2IU79</accession>
<keyword evidence="1" id="KW-1133">Transmembrane helix</keyword>
<gene>
    <name evidence="2" type="ORF">niasHT_039842</name>
</gene>
<name>A0ABD2IU79_9BILA</name>
<evidence type="ECO:0000313" key="3">
    <source>
        <dbReference type="Proteomes" id="UP001620626"/>
    </source>
</evidence>
<evidence type="ECO:0000313" key="2">
    <source>
        <dbReference type="EMBL" id="KAL3081365.1"/>
    </source>
</evidence>
<organism evidence="2 3">
    <name type="scientific">Heterodera trifolii</name>
    <dbReference type="NCBI Taxonomy" id="157864"/>
    <lineage>
        <taxon>Eukaryota</taxon>
        <taxon>Metazoa</taxon>
        <taxon>Ecdysozoa</taxon>
        <taxon>Nematoda</taxon>
        <taxon>Chromadorea</taxon>
        <taxon>Rhabditida</taxon>
        <taxon>Tylenchina</taxon>
        <taxon>Tylenchomorpha</taxon>
        <taxon>Tylenchoidea</taxon>
        <taxon>Heteroderidae</taxon>
        <taxon>Heteroderinae</taxon>
        <taxon>Heterodera</taxon>
    </lineage>
</organism>
<keyword evidence="1" id="KW-0472">Membrane</keyword>
<keyword evidence="1" id="KW-0812">Transmembrane</keyword>
<dbReference type="EMBL" id="JBICBT010001137">
    <property type="protein sequence ID" value="KAL3081365.1"/>
    <property type="molecule type" value="Genomic_DNA"/>
</dbReference>
<evidence type="ECO:0000256" key="1">
    <source>
        <dbReference type="SAM" id="Phobius"/>
    </source>
</evidence>
<feature type="transmembrane region" description="Helical" evidence="1">
    <location>
        <begin position="54"/>
        <end position="76"/>
    </location>
</feature>
<keyword evidence="3" id="KW-1185">Reference proteome</keyword>
<feature type="transmembrane region" description="Helical" evidence="1">
    <location>
        <begin position="22"/>
        <end position="47"/>
    </location>
</feature>
<reference evidence="2 3" key="1">
    <citation type="submission" date="2024-10" db="EMBL/GenBank/DDBJ databases">
        <authorList>
            <person name="Kim D."/>
        </authorList>
    </citation>
    <scope>NUCLEOTIDE SEQUENCE [LARGE SCALE GENOMIC DNA]</scope>
    <source>
        <strain evidence="2">BH-2024</strain>
    </source>
</reference>
<proteinExistence type="predicted"/>
<comment type="caution">
    <text evidence="2">The sequence shown here is derived from an EMBL/GenBank/DDBJ whole genome shotgun (WGS) entry which is preliminary data.</text>
</comment>